<dbReference type="EMBL" id="JAHXPT010000001">
    <property type="protein sequence ID" value="MBW6408520.1"/>
    <property type="molecule type" value="Genomic_DNA"/>
</dbReference>
<keyword evidence="3" id="KW-1185">Reference proteome</keyword>
<comment type="caution">
    <text evidence="2">The sequence shown here is derived from an EMBL/GenBank/DDBJ whole genome shotgun (WGS) entry which is preliminary data.</text>
</comment>
<sequence length="132" mass="15209">MRKINRHYIIRKILPACLLVIFVMTGLIKINIINTKSLSPLGNTSENYQLVSEEFGEDFSNFIKDNSWMKIYKEQGDDILVRMGNKDFKITNKSIFTKAIKGLGNKIESGFNGAKETIYDFSNKLKNSKEEY</sequence>
<gene>
    <name evidence="2" type="ORF">KYD98_00275</name>
</gene>
<accession>A0ABS7AIM4</accession>
<protein>
    <submittedName>
        <fullName evidence="2">Uncharacterized protein</fullName>
    </submittedName>
</protein>
<evidence type="ECO:0000313" key="2">
    <source>
        <dbReference type="EMBL" id="MBW6408520.1"/>
    </source>
</evidence>
<evidence type="ECO:0000256" key="1">
    <source>
        <dbReference type="SAM" id="Phobius"/>
    </source>
</evidence>
<keyword evidence="1" id="KW-0472">Membrane</keyword>
<keyword evidence="1" id="KW-1133">Transmembrane helix</keyword>
<evidence type="ECO:0000313" key="3">
    <source>
        <dbReference type="Proteomes" id="UP001519921"/>
    </source>
</evidence>
<reference evidence="2 3" key="1">
    <citation type="submission" date="2021-07" db="EMBL/GenBank/DDBJ databases">
        <title>Clostridium weizhouense sp. nov., an anaerobic bacterium isolated from activated sludge of Petroleum wastewater.</title>
        <authorList>
            <person name="Li Q."/>
        </authorList>
    </citation>
    <scope>NUCLEOTIDE SEQUENCE [LARGE SCALE GENOMIC DNA]</scope>
    <source>
        <strain evidence="2 3">YB-6</strain>
    </source>
</reference>
<keyword evidence="1" id="KW-0812">Transmembrane</keyword>
<dbReference type="Proteomes" id="UP001519921">
    <property type="component" value="Unassembled WGS sequence"/>
</dbReference>
<proteinExistence type="predicted"/>
<organism evidence="2 3">
    <name type="scientific">Clostridium weizhouense</name>
    <dbReference type="NCBI Taxonomy" id="2859781"/>
    <lineage>
        <taxon>Bacteria</taxon>
        <taxon>Bacillati</taxon>
        <taxon>Bacillota</taxon>
        <taxon>Clostridia</taxon>
        <taxon>Eubacteriales</taxon>
        <taxon>Clostridiaceae</taxon>
        <taxon>Clostridium</taxon>
    </lineage>
</organism>
<name>A0ABS7AIM4_9CLOT</name>
<dbReference type="RefSeq" id="WP_219777587.1">
    <property type="nucleotide sequence ID" value="NZ_JAHXPT010000001.1"/>
</dbReference>
<feature type="transmembrane region" description="Helical" evidence="1">
    <location>
        <begin position="12"/>
        <end position="33"/>
    </location>
</feature>